<dbReference type="PANTHER" id="PTHR40076">
    <property type="entry name" value="MEMBRANE PROTEIN-RELATED"/>
    <property type="match status" value="1"/>
</dbReference>
<organism evidence="2 3">
    <name type="scientific">Vagococcus acidifermentans</name>
    <dbReference type="NCBI Taxonomy" id="564710"/>
    <lineage>
        <taxon>Bacteria</taxon>
        <taxon>Bacillati</taxon>
        <taxon>Bacillota</taxon>
        <taxon>Bacilli</taxon>
        <taxon>Lactobacillales</taxon>
        <taxon>Enterococcaceae</taxon>
        <taxon>Vagococcus</taxon>
    </lineage>
</organism>
<dbReference type="OrthoDB" id="9784844at2"/>
<feature type="transmembrane region" description="Helical" evidence="1">
    <location>
        <begin position="147"/>
        <end position="174"/>
    </location>
</feature>
<accession>A0A430ATT9</accession>
<dbReference type="EMBL" id="NGKC01000008">
    <property type="protein sequence ID" value="RSU11467.1"/>
    <property type="molecule type" value="Genomic_DNA"/>
</dbReference>
<evidence type="ECO:0008006" key="4">
    <source>
        <dbReference type="Google" id="ProtNLM"/>
    </source>
</evidence>
<dbReference type="Proteomes" id="UP000286773">
    <property type="component" value="Unassembled WGS sequence"/>
</dbReference>
<sequence>MLYKTSSELKREAKNALKGRWGQAILLNLVPAILRAVVTFFSVIAIVFSVTLFSFVTDSFTSTGSHHYEQTETFWEDGDIVGVNDFMPSDGTGSWRTTFNPAKLVFDLVLSFLTIGISYTFLDVIRSRERKIDAFRDAFRVFNGVDFVPLLLINILMTVFTTLWSLLLVIPGIVKGYSYSQSNFIYKDLSSRQDVQSMGATSYITESRLLMDGHKGRLFYIDLSFIGWHILCLMTFGLGYIFLEPYMNATKAAFYNDLAKDRYTAVEQVEEVIEEEEEWTSF</sequence>
<protein>
    <recommendedName>
        <fullName evidence="4">DUF975 domain-containing protein</fullName>
    </recommendedName>
</protein>
<keyword evidence="1" id="KW-1133">Transmembrane helix</keyword>
<keyword evidence="3" id="KW-1185">Reference proteome</keyword>
<feature type="transmembrane region" description="Helical" evidence="1">
    <location>
        <begin position="21"/>
        <end position="48"/>
    </location>
</feature>
<evidence type="ECO:0000313" key="2">
    <source>
        <dbReference type="EMBL" id="RSU11467.1"/>
    </source>
</evidence>
<feature type="transmembrane region" description="Helical" evidence="1">
    <location>
        <begin position="104"/>
        <end position="126"/>
    </location>
</feature>
<gene>
    <name evidence="2" type="ORF">CBF27_08190</name>
</gene>
<dbReference type="InterPro" id="IPR010380">
    <property type="entry name" value="DUF975"/>
</dbReference>
<dbReference type="AlphaFoldDB" id="A0A430ATT9"/>
<reference evidence="2 3" key="1">
    <citation type="submission" date="2017-05" db="EMBL/GenBank/DDBJ databases">
        <title>Vagococcus spp. assemblies.</title>
        <authorList>
            <person name="Gulvik C.A."/>
        </authorList>
    </citation>
    <scope>NUCLEOTIDE SEQUENCE [LARGE SCALE GENOMIC DNA]</scope>
    <source>
        <strain evidence="2 3">LMG 24798</strain>
    </source>
</reference>
<name>A0A430ATT9_9ENTE</name>
<evidence type="ECO:0000313" key="3">
    <source>
        <dbReference type="Proteomes" id="UP000286773"/>
    </source>
</evidence>
<dbReference type="Pfam" id="PF06161">
    <property type="entry name" value="DUF975"/>
    <property type="match status" value="1"/>
</dbReference>
<proteinExistence type="predicted"/>
<keyword evidence="1" id="KW-0812">Transmembrane</keyword>
<feature type="transmembrane region" description="Helical" evidence="1">
    <location>
        <begin position="218"/>
        <end position="243"/>
    </location>
</feature>
<comment type="caution">
    <text evidence="2">The sequence shown here is derived from an EMBL/GenBank/DDBJ whole genome shotgun (WGS) entry which is preliminary data.</text>
</comment>
<evidence type="ECO:0000256" key="1">
    <source>
        <dbReference type="SAM" id="Phobius"/>
    </source>
</evidence>
<keyword evidence="1" id="KW-0472">Membrane</keyword>
<dbReference type="PANTHER" id="PTHR40076:SF1">
    <property type="entry name" value="MEMBRANE PROTEIN"/>
    <property type="match status" value="1"/>
</dbReference>